<keyword evidence="12" id="KW-1185">Reference proteome</keyword>
<dbReference type="SUPFAM" id="SSF117143">
    <property type="entry name" value="Flagellar hook protein flgE"/>
    <property type="match status" value="1"/>
</dbReference>
<evidence type="ECO:0000259" key="8">
    <source>
        <dbReference type="Pfam" id="PF06429"/>
    </source>
</evidence>
<comment type="caution">
    <text evidence="11">The sequence shown here is derived from an EMBL/GenBank/DDBJ whole genome shotgun (WGS) entry which is preliminary data.</text>
</comment>
<evidence type="ECO:0000256" key="3">
    <source>
        <dbReference type="ARBA" id="ARBA00019015"/>
    </source>
</evidence>
<dbReference type="Gene3D" id="2.60.98.20">
    <property type="entry name" value="Flagellar hook protein FlgE"/>
    <property type="match status" value="1"/>
</dbReference>
<dbReference type="NCBIfam" id="TIGR03506">
    <property type="entry name" value="FlgEFG_subfam"/>
    <property type="match status" value="1"/>
</dbReference>
<reference evidence="12" key="1">
    <citation type="journal article" date="2019" name="Int. J. Syst. Evol. Microbiol.">
        <title>The Global Catalogue of Microorganisms (GCM) 10K type strain sequencing project: providing services to taxonomists for standard genome sequencing and annotation.</title>
        <authorList>
            <consortium name="The Broad Institute Genomics Platform"/>
            <consortium name="The Broad Institute Genome Sequencing Center for Infectious Disease"/>
            <person name="Wu L."/>
            <person name="Ma J."/>
        </authorList>
    </citation>
    <scope>NUCLEOTIDE SEQUENCE [LARGE SCALE GENOMIC DNA]</scope>
    <source>
        <strain evidence="12">CCUG 51308</strain>
    </source>
</reference>
<evidence type="ECO:0000256" key="1">
    <source>
        <dbReference type="ARBA" id="ARBA00004117"/>
    </source>
</evidence>
<comment type="subcellular location">
    <subcellularLocation>
        <location evidence="1 5">Bacterial flagellum basal body</location>
    </subcellularLocation>
</comment>
<dbReference type="InterPro" id="IPR011491">
    <property type="entry name" value="FlgE_D2"/>
</dbReference>
<evidence type="ECO:0000256" key="2">
    <source>
        <dbReference type="ARBA" id="ARBA00009677"/>
    </source>
</evidence>
<evidence type="ECO:0000256" key="6">
    <source>
        <dbReference type="SAM" id="SignalP"/>
    </source>
</evidence>
<dbReference type="PANTHER" id="PTHR30435:SF1">
    <property type="entry name" value="FLAGELLAR HOOK PROTEIN FLGE"/>
    <property type="match status" value="1"/>
</dbReference>
<dbReference type="Pfam" id="PF07559">
    <property type="entry name" value="FlgE_D2"/>
    <property type="match status" value="1"/>
</dbReference>
<comment type="similarity">
    <text evidence="2 5">Belongs to the flagella basal body rod proteins family.</text>
</comment>
<keyword evidence="6" id="KW-0732">Signal</keyword>
<gene>
    <name evidence="11" type="ORF">ACFQS8_07540</name>
</gene>
<proteinExistence type="inferred from homology"/>
<evidence type="ECO:0000313" key="11">
    <source>
        <dbReference type="EMBL" id="MFC7291462.1"/>
    </source>
</evidence>
<organism evidence="11 12">
    <name type="scientific">Hirschia litorea</name>
    <dbReference type="NCBI Taxonomy" id="1199156"/>
    <lineage>
        <taxon>Bacteria</taxon>
        <taxon>Pseudomonadati</taxon>
        <taxon>Pseudomonadota</taxon>
        <taxon>Alphaproteobacteria</taxon>
        <taxon>Hyphomonadales</taxon>
        <taxon>Hyphomonadaceae</taxon>
        <taxon>Hirschia</taxon>
    </lineage>
</organism>
<comment type="function">
    <text evidence="5">A flexible structure which links the flagellar filament to the drive apparatus in the basal body.</text>
</comment>
<dbReference type="PANTHER" id="PTHR30435">
    <property type="entry name" value="FLAGELLAR PROTEIN"/>
    <property type="match status" value="1"/>
</dbReference>
<dbReference type="Pfam" id="PF00460">
    <property type="entry name" value="Flg_bb_rod"/>
    <property type="match status" value="1"/>
</dbReference>
<evidence type="ECO:0000259" key="7">
    <source>
        <dbReference type="Pfam" id="PF00460"/>
    </source>
</evidence>
<dbReference type="InterPro" id="IPR001444">
    <property type="entry name" value="Flag_bb_rod_N"/>
</dbReference>
<feature type="chain" id="PRO_5045299637" description="Flagellar hook protein FlgE" evidence="6">
    <location>
        <begin position="23"/>
        <end position="458"/>
    </location>
</feature>
<accession>A0ABW2IKK7</accession>
<dbReference type="Proteomes" id="UP001596492">
    <property type="component" value="Unassembled WGS sequence"/>
</dbReference>
<name>A0ABW2IKK7_9PROT</name>
<feature type="signal peptide" evidence="6">
    <location>
        <begin position="1"/>
        <end position="22"/>
    </location>
</feature>
<dbReference type="InterPro" id="IPR020013">
    <property type="entry name" value="Flagellar_FlgE/F/G"/>
</dbReference>
<dbReference type="InterPro" id="IPR053967">
    <property type="entry name" value="LlgE_F_G-like_D1"/>
</dbReference>
<dbReference type="InterPro" id="IPR037925">
    <property type="entry name" value="FlgE/F/G-like"/>
</dbReference>
<feature type="domain" description="Flagellar basal-body/hook protein C-terminal" evidence="8">
    <location>
        <begin position="412"/>
        <end position="456"/>
    </location>
</feature>
<keyword evidence="11" id="KW-0282">Flagellum</keyword>
<feature type="domain" description="Flagellar hook protein FlgE D2" evidence="9">
    <location>
        <begin position="175"/>
        <end position="337"/>
    </location>
</feature>
<dbReference type="Pfam" id="PF06429">
    <property type="entry name" value="Flg_bbr_C"/>
    <property type="match status" value="1"/>
</dbReference>
<feature type="domain" description="Flagellar hook protein FlgE/F/G-like D1" evidence="10">
    <location>
        <begin position="85"/>
        <end position="133"/>
    </location>
</feature>
<dbReference type="EMBL" id="JBHTBR010000004">
    <property type="protein sequence ID" value="MFC7291462.1"/>
    <property type="molecule type" value="Genomic_DNA"/>
</dbReference>
<feature type="domain" description="Flagellar basal body rod protein N-terminal" evidence="7">
    <location>
        <begin position="8"/>
        <end position="37"/>
    </location>
</feature>
<protein>
    <recommendedName>
        <fullName evidence="3 5">Flagellar hook protein FlgE</fullName>
    </recommendedName>
</protein>
<evidence type="ECO:0000256" key="5">
    <source>
        <dbReference type="RuleBase" id="RU362116"/>
    </source>
</evidence>
<evidence type="ECO:0000256" key="4">
    <source>
        <dbReference type="ARBA" id="ARBA00023143"/>
    </source>
</evidence>
<dbReference type="RefSeq" id="WP_382166692.1">
    <property type="nucleotide sequence ID" value="NZ_JBHTBR010000004.1"/>
</dbReference>
<keyword evidence="4 5" id="KW-0975">Bacterial flagellum</keyword>
<keyword evidence="11" id="KW-0966">Cell projection</keyword>
<evidence type="ECO:0000259" key="10">
    <source>
        <dbReference type="Pfam" id="PF22692"/>
    </source>
</evidence>
<evidence type="ECO:0000259" key="9">
    <source>
        <dbReference type="Pfam" id="PF07559"/>
    </source>
</evidence>
<sequence length="458" mass="47574">MSIGSALLAGTAGLRANASAMAAVSENIANVNTVGFKRLRNDFTAMLNNQAYQTSYNAGAVSSKATSLMREQGTLQTSSVTTHMAISGEGYFVTRDRAGNATAADEYTYTRAGQFSPDASGYLQNSGGQYLYGWPIGADEVVNASPTDLTALRPVRVSGYGGIAEASANLSITANLNADQTVNPATYTTGALAAGTITPDFTTPLEVYDTKGGRHTVNFSFLKTANPNEWQVEAYVTPASDIEGVADGLLASGRVVFTQAGLIDPVATNALPDGFDPEGTLDIGASDVTAAGTTPRWADGLGIDAQSIQLDLGDGNSTIGLTQYSSDSILDTSAVDGVPFGSLASVDVDQDGFVIAQYTNGFSRKIFQVPVATFGNEGGLLAQAGSSYRAGPNAGDMNLRAPKTGEAGTIVSSALESSTVDLAEEFSNLITTQRAYSASSKIITTADEMLDELIRIKR</sequence>
<dbReference type="InterPro" id="IPR010930">
    <property type="entry name" value="Flg_bb/hook_C_dom"/>
</dbReference>
<evidence type="ECO:0000313" key="12">
    <source>
        <dbReference type="Proteomes" id="UP001596492"/>
    </source>
</evidence>
<keyword evidence="11" id="KW-0969">Cilium</keyword>
<dbReference type="InterPro" id="IPR037058">
    <property type="entry name" value="Falgellar_hook_FlgE_sf"/>
</dbReference>
<dbReference type="Pfam" id="PF22692">
    <property type="entry name" value="LlgE_F_G_D1"/>
    <property type="match status" value="1"/>
</dbReference>